<evidence type="ECO:0000313" key="1">
    <source>
        <dbReference type="EMBL" id="KAK9706278.1"/>
    </source>
</evidence>
<dbReference type="EMBL" id="JBDFQZ010000007">
    <property type="protein sequence ID" value="KAK9706278.1"/>
    <property type="molecule type" value="Genomic_DNA"/>
</dbReference>
<evidence type="ECO:0000313" key="2">
    <source>
        <dbReference type="Proteomes" id="UP001443914"/>
    </source>
</evidence>
<reference evidence="1" key="1">
    <citation type="submission" date="2024-03" db="EMBL/GenBank/DDBJ databases">
        <title>WGS assembly of Saponaria officinalis var. Norfolk2.</title>
        <authorList>
            <person name="Jenkins J."/>
            <person name="Shu S."/>
            <person name="Grimwood J."/>
            <person name="Barry K."/>
            <person name="Goodstein D."/>
            <person name="Schmutz J."/>
            <person name="Leebens-Mack J."/>
            <person name="Osbourn A."/>
        </authorList>
    </citation>
    <scope>NUCLEOTIDE SEQUENCE [LARGE SCALE GENOMIC DNA]</scope>
    <source>
        <strain evidence="1">JIC</strain>
    </source>
</reference>
<accession>A0AAW1JQT6</accession>
<protein>
    <submittedName>
        <fullName evidence="1">Uncharacterized protein</fullName>
    </submittedName>
</protein>
<proteinExistence type="predicted"/>
<organism evidence="1 2">
    <name type="scientific">Saponaria officinalis</name>
    <name type="common">Common soapwort</name>
    <name type="synonym">Lychnis saponaria</name>
    <dbReference type="NCBI Taxonomy" id="3572"/>
    <lineage>
        <taxon>Eukaryota</taxon>
        <taxon>Viridiplantae</taxon>
        <taxon>Streptophyta</taxon>
        <taxon>Embryophyta</taxon>
        <taxon>Tracheophyta</taxon>
        <taxon>Spermatophyta</taxon>
        <taxon>Magnoliopsida</taxon>
        <taxon>eudicotyledons</taxon>
        <taxon>Gunneridae</taxon>
        <taxon>Pentapetalae</taxon>
        <taxon>Caryophyllales</taxon>
        <taxon>Caryophyllaceae</taxon>
        <taxon>Caryophylleae</taxon>
        <taxon>Saponaria</taxon>
    </lineage>
</organism>
<name>A0AAW1JQT6_SAPOF</name>
<sequence>MVVAELLRGDGTGWDSHKVRTLFEQERILNIRVSRAEVEDMWCWDLEKDGIYSVRSAYKTLVAQREDVASRSDFTKEKLLWSKIWRAMVWPRVKIFLLTIVSGLHCNKGYYC</sequence>
<gene>
    <name evidence="1" type="ORF">RND81_07G114400</name>
</gene>
<dbReference type="AlphaFoldDB" id="A0AAW1JQT6"/>
<keyword evidence="2" id="KW-1185">Reference proteome</keyword>
<dbReference type="Proteomes" id="UP001443914">
    <property type="component" value="Unassembled WGS sequence"/>
</dbReference>
<comment type="caution">
    <text evidence="1">The sequence shown here is derived from an EMBL/GenBank/DDBJ whole genome shotgun (WGS) entry which is preliminary data.</text>
</comment>